<accession>A0ABS9PZX8</accession>
<dbReference type="Proteomes" id="UP001521931">
    <property type="component" value="Unassembled WGS sequence"/>
</dbReference>
<evidence type="ECO:0000256" key="1">
    <source>
        <dbReference type="ARBA" id="ARBA00006738"/>
    </source>
</evidence>
<dbReference type="Pfam" id="PF02021">
    <property type="entry name" value="UPF0102"/>
    <property type="match status" value="1"/>
</dbReference>
<comment type="similarity">
    <text evidence="1 2">Belongs to the UPF0102 family.</text>
</comment>
<evidence type="ECO:0000256" key="2">
    <source>
        <dbReference type="HAMAP-Rule" id="MF_00048"/>
    </source>
</evidence>
<dbReference type="HAMAP" id="MF_00048">
    <property type="entry name" value="UPF0102"/>
    <property type="match status" value="1"/>
</dbReference>
<name>A0ABS9PZX8_9MICO</name>
<dbReference type="InterPro" id="IPR011856">
    <property type="entry name" value="tRNA_endonuc-like_dom_sf"/>
</dbReference>
<gene>
    <name evidence="3" type="ORF">MHL29_04660</name>
</gene>
<keyword evidence="4" id="KW-1185">Reference proteome</keyword>
<dbReference type="EMBL" id="JAKRCV010000009">
    <property type="protein sequence ID" value="MCG7321188.1"/>
    <property type="molecule type" value="Genomic_DNA"/>
</dbReference>
<sequence>MACGSGPARHRAVGDYGERVAARHLEAAGLRIVDRNWRCDQGEIDVVAVAPTVPPTLVVCEVKTRTSVTFGSPLEQVTHRKAMRLRRLAVRWLQEHPEVTSPHVRVDVVGVLVPRAGAPEVEHVVGVLS</sequence>
<dbReference type="InterPro" id="IPR003509">
    <property type="entry name" value="UPF0102_YraN-like"/>
</dbReference>
<reference evidence="3 4" key="1">
    <citation type="submission" date="2022-02" db="EMBL/GenBank/DDBJ databases">
        <title>Uncovering new skin microbiome diversity through culturing and metagenomics.</title>
        <authorList>
            <person name="Conlan S."/>
            <person name="Deming C."/>
            <person name="Nisc Comparative Sequencing Program N."/>
            <person name="Segre J.A."/>
        </authorList>
    </citation>
    <scope>NUCLEOTIDE SEQUENCE [LARGE SCALE GENOMIC DNA]</scope>
    <source>
        <strain evidence="3 4">ACRQZ</strain>
    </source>
</reference>
<organism evidence="3 4">
    <name type="scientific">Arsenicicoccus bolidensis</name>
    <dbReference type="NCBI Taxonomy" id="229480"/>
    <lineage>
        <taxon>Bacteria</taxon>
        <taxon>Bacillati</taxon>
        <taxon>Actinomycetota</taxon>
        <taxon>Actinomycetes</taxon>
        <taxon>Micrococcales</taxon>
        <taxon>Intrasporangiaceae</taxon>
        <taxon>Arsenicicoccus</taxon>
    </lineage>
</organism>
<protein>
    <recommendedName>
        <fullName evidence="2">UPF0102 protein MHL29_04660</fullName>
    </recommendedName>
</protein>
<dbReference type="PANTHER" id="PTHR34039">
    <property type="entry name" value="UPF0102 PROTEIN YRAN"/>
    <property type="match status" value="1"/>
</dbReference>
<dbReference type="PANTHER" id="PTHR34039:SF1">
    <property type="entry name" value="UPF0102 PROTEIN YRAN"/>
    <property type="match status" value="1"/>
</dbReference>
<comment type="caution">
    <text evidence="3">The sequence shown here is derived from an EMBL/GenBank/DDBJ whole genome shotgun (WGS) entry which is preliminary data.</text>
</comment>
<dbReference type="InterPro" id="IPR011335">
    <property type="entry name" value="Restrct_endonuc-II-like"/>
</dbReference>
<dbReference type="CDD" id="cd20736">
    <property type="entry name" value="PoNe_Nuclease"/>
    <property type="match status" value="1"/>
</dbReference>
<evidence type="ECO:0000313" key="3">
    <source>
        <dbReference type="EMBL" id="MCG7321188.1"/>
    </source>
</evidence>
<dbReference type="NCBIfam" id="NF009154">
    <property type="entry name" value="PRK12497.3-3"/>
    <property type="match status" value="1"/>
</dbReference>
<dbReference type="Gene3D" id="3.40.1350.10">
    <property type="match status" value="1"/>
</dbReference>
<dbReference type="RefSeq" id="WP_239262668.1">
    <property type="nucleotide sequence ID" value="NZ_JAKRCV010000009.1"/>
</dbReference>
<evidence type="ECO:0000313" key="4">
    <source>
        <dbReference type="Proteomes" id="UP001521931"/>
    </source>
</evidence>
<proteinExistence type="inferred from homology"/>
<dbReference type="SUPFAM" id="SSF52980">
    <property type="entry name" value="Restriction endonuclease-like"/>
    <property type="match status" value="1"/>
</dbReference>
<dbReference type="NCBIfam" id="NF009150">
    <property type="entry name" value="PRK12497.1-3"/>
    <property type="match status" value="1"/>
</dbReference>